<feature type="transmembrane region" description="Helical" evidence="5">
    <location>
        <begin position="99"/>
        <end position="118"/>
    </location>
</feature>
<feature type="transmembrane region" description="Helical" evidence="5">
    <location>
        <begin position="69"/>
        <end position="90"/>
    </location>
</feature>
<proteinExistence type="predicted"/>
<comment type="subcellular location">
    <subcellularLocation>
        <location evidence="1">Membrane</location>
        <topology evidence="1">Multi-pass membrane protein</topology>
    </subcellularLocation>
</comment>
<gene>
    <name evidence="7" type="ORF">MECH1_V1_2476</name>
</gene>
<reference evidence="7 8" key="1">
    <citation type="submission" date="2024-04" db="EMBL/GenBank/DDBJ databases">
        <authorList>
            <person name="Cremers G."/>
        </authorList>
    </citation>
    <scope>NUCLEOTIDE SEQUENCE [LARGE SCALE GENOMIC DNA]</scope>
    <source>
        <strain evidence="7">MeCH1-AG</strain>
    </source>
</reference>
<evidence type="ECO:0000313" key="7">
    <source>
        <dbReference type="EMBL" id="CAL1241252.1"/>
    </source>
</evidence>
<evidence type="ECO:0000256" key="4">
    <source>
        <dbReference type="ARBA" id="ARBA00023136"/>
    </source>
</evidence>
<feature type="transmembrane region" description="Helical" evidence="5">
    <location>
        <begin position="315"/>
        <end position="333"/>
    </location>
</feature>
<dbReference type="EMBL" id="OZ026884">
    <property type="protein sequence ID" value="CAL1241252.1"/>
    <property type="molecule type" value="Genomic_DNA"/>
</dbReference>
<keyword evidence="2 5" id="KW-0812">Transmembrane</keyword>
<dbReference type="CDD" id="cd17316">
    <property type="entry name" value="MFS_SV2_like"/>
    <property type="match status" value="1"/>
</dbReference>
<feature type="transmembrane region" description="Helical" evidence="5">
    <location>
        <begin position="376"/>
        <end position="396"/>
    </location>
</feature>
<evidence type="ECO:0000256" key="2">
    <source>
        <dbReference type="ARBA" id="ARBA00022692"/>
    </source>
</evidence>
<organism evidence="7 8">
    <name type="scientific">Candidatus Methylocalor cossyra</name>
    <dbReference type="NCBI Taxonomy" id="3108543"/>
    <lineage>
        <taxon>Bacteria</taxon>
        <taxon>Pseudomonadati</taxon>
        <taxon>Pseudomonadota</taxon>
        <taxon>Gammaproteobacteria</taxon>
        <taxon>Methylococcales</taxon>
        <taxon>Methylococcaceae</taxon>
        <taxon>Candidatus Methylocalor</taxon>
    </lineage>
</organism>
<feature type="transmembrane region" description="Helical" evidence="5">
    <location>
        <begin position="444"/>
        <end position="465"/>
    </location>
</feature>
<feature type="domain" description="Major facilitator superfamily (MFS) profile" evidence="6">
    <location>
        <begin position="31"/>
        <end position="466"/>
    </location>
</feature>
<feature type="transmembrane region" description="Helical" evidence="5">
    <location>
        <begin position="157"/>
        <end position="179"/>
    </location>
</feature>
<dbReference type="SUPFAM" id="SSF103473">
    <property type="entry name" value="MFS general substrate transporter"/>
    <property type="match status" value="1"/>
</dbReference>
<sequence>MDAESRDSGPIVTNIPARLDRLPWSTWHWLVVFGLGITWLLDGLEVTLVGAVSAVLQQPGSLALTSSKIGFAATAYLTGAVAGALGFGYLTDRLGRKRLFTWTLVLYLGATLLTALAWDWPSFALFRFLTGAGIGGEYAAINSAIDELIPARVRGRTNLIINSGYWLGTALGAGASLVFLDPRVFAIDLGWRLGFGLGAGLGLIVLWLRQFIPESPRWLLTHGRPNEAERIVAAVEVKIAQEAGPLPPPRGGTLTLRYRGPIGFSTIAATLLRRYPRRTLLALILMVAQAFFYNAIFFTYALVLADYYGVPADAVGGYLVPFALGNFLGPLLLGQLFDTVGRRTMIAATYALSGLLLAVSGYLFSLGVLGPATQTAAWTLVFFFASSAASSAYLTASEIFPVESRAMALSLFFAVGTTVGGIGAPALFGVLIATGSRVALFQGYLLGAGLMVAAALAELILGVAAERKSLEEIAAPLSQDDPRSPGPVRRS</sequence>
<feature type="transmembrane region" description="Helical" evidence="5">
    <location>
        <begin position="191"/>
        <end position="208"/>
    </location>
</feature>
<evidence type="ECO:0000313" key="8">
    <source>
        <dbReference type="Proteomes" id="UP001497493"/>
    </source>
</evidence>
<dbReference type="Pfam" id="PF00083">
    <property type="entry name" value="Sugar_tr"/>
    <property type="match status" value="1"/>
</dbReference>
<accession>A0ABP1CBJ2</accession>
<feature type="transmembrane region" description="Helical" evidence="5">
    <location>
        <begin position="280"/>
        <end position="303"/>
    </location>
</feature>
<evidence type="ECO:0000256" key="5">
    <source>
        <dbReference type="SAM" id="Phobius"/>
    </source>
</evidence>
<dbReference type="PROSITE" id="PS50850">
    <property type="entry name" value="MFS"/>
    <property type="match status" value="1"/>
</dbReference>
<evidence type="ECO:0000259" key="6">
    <source>
        <dbReference type="PROSITE" id="PS50850"/>
    </source>
</evidence>
<keyword evidence="8" id="KW-1185">Reference proteome</keyword>
<protein>
    <submittedName>
        <fullName evidence="7">MFS transporter</fullName>
    </submittedName>
</protein>
<feature type="transmembrane region" description="Helical" evidence="5">
    <location>
        <begin position="345"/>
        <end position="364"/>
    </location>
</feature>
<keyword evidence="4 5" id="KW-0472">Membrane</keyword>
<feature type="transmembrane region" description="Helical" evidence="5">
    <location>
        <begin position="27"/>
        <end position="49"/>
    </location>
</feature>
<dbReference type="InterPro" id="IPR005828">
    <property type="entry name" value="MFS_sugar_transport-like"/>
</dbReference>
<name>A0ABP1CBJ2_9GAMM</name>
<feature type="transmembrane region" description="Helical" evidence="5">
    <location>
        <begin position="408"/>
        <end position="432"/>
    </location>
</feature>
<dbReference type="InterPro" id="IPR036259">
    <property type="entry name" value="MFS_trans_sf"/>
</dbReference>
<dbReference type="InterPro" id="IPR020846">
    <property type="entry name" value="MFS_dom"/>
</dbReference>
<dbReference type="PANTHER" id="PTHR23508:SF10">
    <property type="entry name" value="CARBOXYLIC ACID TRANSPORTER PROTEIN HOMOLOG"/>
    <property type="match status" value="1"/>
</dbReference>
<evidence type="ECO:0000256" key="3">
    <source>
        <dbReference type="ARBA" id="ARBA00022989"/>
    </source>
</evidence>
<dbReference type="PANTHER" id="PTHR23508">
    <property type="entry name" value="CARBOXYLIC ACID TRANSPORTER PROTEIN HOMOLOG"/>
    <property type="match status" value="1"/>
</dbReference>
<feature type="transmembrane region" description="Helical" evidence="5">
    <location>
        <begin position="124"/>
        <end position="145"/>
    </location>
</feature>
<dbReference type="Gene3D" id="1.20.1250.20">
    <property type="entry name" value="MFS general substrate transporter like domains"/>
    <property type="match status" value="1"/>
</dbReference>
<evidence type="ECO:0000256" key="1">
    <source>
        <dbReference type="ARBA" id="ARBA00004141"/>
    </source>
</evidence>
<keyword evidence="3 5" id="KW-1133">Transmembrane helix</keyword>
<dbReference type="RefSeq" id="WP_348757782.1">
    <property type="nucleotide sequence ID" value="NZ_OZ026884.1"/>
</dbReference>
<dbReference type="Proteomes" id="UP001497493">
    <property type="component" value="Chromosome"/>
</dbReference>